<dbReference type="PANTHER" id="PTHR33375:SF1">
    <property type="entry name" value="CHROMOSOME-PARTITIONING PROTEIN PARB-RELATED"/>
    <property type="match status" value="1"/>
</dbReference>
<keyword evidence="3" id="KW-1185">Reference proteome</keyword>
<dbReference type="GO" id="GO:0007059">
    <property type="term" value="P:chromosome segregation"/>
    <property type="evidence" value="ECO:0007669"/>
    <property type="project" value="TreeGrafter"/>
</dbReference>
<dbReference type="SUPFAM" id="SSF110849">
    <property type="entry name" value="ParB/Sulfiredoxin"/>
    <property type="match status" value="1"/>
</dbReference>
<name>A0A839AEH7_9HYPH</name>
<dbReference type="EMBL" id="JACFXV010000050">
    <property type="protein sequence ID" value="MBA5777438.1"/>
    <property type="molecule type" value="Genomic_DNA"/>
</dbReference>
<comment type="caution">
    <text evidence="2">The sequence shown here is derived from an EMBL/GenBank/DDBJ whole genome shotgun (WGS) entry which is preliminary data.</text>
</comment>
<dbReference type="Gene3D" id="1.10.10.2830">
    <property type="match status" value="1"/>
</dbReference>
<dbReference type="GO" id="GO:0005694">
    <property type="term" value="C:chromosome"/>
    <property type="evidence" value="ECO:0007669"/>
    <property type="project" value="TreeGrafter"/>
</dbReference>
<dbReference type="AlphaFoldDB" id="A0A839AEH7"/>
<reference evidence="2 3" key="1">
    <citation type="submission" date="2020-07" db="EMBL/GenBank/DDBJ databases">
        <title>Stappia sp., F7233, whole genome shotgun sequencing project.</title>
        <authorList>
            <person name="Jiang S."/>
            <person name="Liu Z.W."/>
            <person name="Du Z.J."/>
        </authorList>
    </citation>
    <scope>NUCLEOTIDE SEQUENCE [LARGE SCALE GENOMIC DNA]</scope>
    <source>
        <strain evidence="2 3">F7233</strain>
    </source>
</reference>
<evidence type="ECO:0000259" key="1">
    <source>
        <dbReference type="SMART" id="SM00470"/>
    </source>
</evidence>
<dbReference type="Proteomes" id="UP000541109">
    <property type="component" value="Unassembled WGS sequence"/>
</dbReference>
<dbReference type="PANTHER" id="PTHR33375">
    <property type="entry name" value="CHROMOSOME-PARTITIONING PROTEIN PARB-RELATED"/>
    <property type="match status" value="1"/>
</dbReference>
<dbReference type="InterPro" id="IPR050336">
    <property type="entry name" value="Chromosome_partition/occlusion"/>
</dbReference>
<proteinExistence type="predicted"/>
<gene>
    <name evidence="2" type="ORF">H2509_09910</name>
</gene>
<feature type="domain" description="ParB-like N-terminal" evidence="1">
    <location>
        <begin position="7"/>
        <end position="98"/>
    </location>
</feature>
<protein>
    <submittedName>
        <fullName evidence="2">ParB N-terminal domain-containing protein</fullName>
    </submittedName>
</protein>
<dbReference type="InterPro" id="IPR003115">
    <property type="entry name" value="ParB_N"/>
</dbReference>
<dbReference type="Gene3D" id="3.90.1530.30">
    <property type="match status" value="1"/>
</dbReference>
<dbReference type="RefSeq" id="WP_182164848.1">
    <property type="nucleotide sequence ID" value="NZ_JACFXV010000050.1"/>
</dbReference>
<accession>A0A839AEH7</accession>
<dbReference type="Pfam" id="PF02195">
    <property type="entry name" value="ParB_N"/>
    <property type="match status" value="1"/>
</dbReference>
<evidence type="ECO:0000313" key="3">
    <source>
        <dbReference type="Proteomes" id="UP000541109"/>
    </source>
</evidence>
<organism evidence="2 3">
    <name type="scientific">Stappia albiluteola</name>
    <dbReference type="NCBI Taxonomy" id="2758565"/>
    <lineage>
        <taxon>Bacteria</taxon>
        <taxon>Pseudomonadati</taxon>
        <taxon>Pseudomonadota</taxon>
        <taxon>Alphaproteobacteria</taxon>
        <taxon>Hyphomicrobiales</taxon>
        <taxon>Stappiaceae</taxon>
        <taxon>Stappia</taxon>
    </lineage>
</organism>
<sequence>MNPQDYQQIPVKLIDVPGGRRKVDPDWVAALAEDIGRQGLRVAIQLVEAGGRYRLIAGAHRLAAARALKWKDIPAEVKPADAFADEAAMKLAEIAENLMRRELSALDRAMDVAAWRDVYERAQGAVKPGRKKLFHDETISDADKLAVAAERFAASFGEAAQRALNLSRVTVWRCLKIATLDAETRERVALTKIADNQIELMTLAGLEAEMRKRVLDLVLSEPPQAATIADAVLMAKGKKPDKASDKLVQVIPGKLKRLKESQRDAIFEACEALILDWLQRREGSK</sequence>
<dbReference type="SMART" id="SM00470">
    <property type="entry name" value="ParB"/>
    <property type="match status" value="1"/>
</dbReference>
<evidence type="ECO:0000313" key="2">
    <source>
        <dbReference type="EMBL" id="MBA5777438.1"/>
    </source>
</evidence>
<dbReference type="InterPro" id="IPR036086">
    <property type="entry name" value="ParB/Sulfiredoxin_sf"/>
</dbReference>